<keyword evidence="3" id="KW-0678">Repressor</keyword>
<comment type="similarity">
    <text evidence="1">Belongs to the FlgM family.</text>
</comment>
<name>A0A0F5I683_BACTR</name>
<dbReference type="STRING" id="1221996.QY95_00841"/>
<evidence type="ECO:0000256" key="3">
    <source>
        <dbReference type="ARBA" id="ARBA00022491"/>
    </source>
</evidence>
<comment type="caution">
    <text evidence="8">The sequence shown here is derived from an EMBL/GenBank/DDBJ whole genome shotgun (WGS) entry which is preliminary data.</text>
</comment>
<keyword evidence="8" id="KW-0282">Flagellum</keyword>
<evidence type="ECO:0000256" key="1">
    <source>
        <dbReference type="ARBA" id="ARBA00005322"/>
    </source>
</evidence>
<evidence type="ECO:0000256" key="2">
    <source>
        <dbReference type="ARBA" id="ARBA00017823"/>
    </source>
</evidence>
<evidence type="ECO:0000256" key="5">
    <source>
        <dbReference type="ARBA" id="ARBA00023015"/>
    </source>
</evidence>
<dbReference type="InterPro" id="IPR035890">
    <property type="entry name" value="Anti-sigma-28_factor_FlgM_sf"/>
</dbReference>
<organism evidence="8 9">
    <name type="scientific">Bacillus thermotolerans</name>
    <name type="common">Quasibacillus thermotolerans</name>
    <dbReference type="NCBI Taxonomy" id="1221996"/>
    <lineage>
        <taxon>Bacteria</taxon>
        <taxon>Bacillati</taxon>
        <taxon>Bacillota</taxon>
        <taxon>Bacilli</taxon>
        <taxon>Bacillales</taxon>
        <taxon>Bacillaceae</taxon>
        <taxon>Bacillus</taxon>
    </lineage>
</organism>
<dbReference type="AlphaFoldDB" id="A0A0F5I683"/>
<dbReference type="Gene3D" id="6.10.140.30">
    <property type="entry name" value="Anti-sigma-28 factor FlgM"/>
    <property type="match status" value="1"/>
</dbReference>
<dbReference type="OrthoDB" id="2991036at2"/>
<keyword evidence="9" id="KW-1185">Reference proteome</keyword>
<sequence length="87" mass="9657">MKVDRPQLTGVNPYDAQANKIHTPKKAANVQTDKVEISAAAKGMQEVSQMSNERIDKIALLKQQVASGEYKPDPEKIAEGLVKFYEK</sequence>
<keyword evidence="4" id="KW-1005">Bacterial flagellum biogenesis</keyword>
<dbReference type="GO" id="GO:0045892">
    <property type="term" value="P:negative regulation of DNA-templated transcription"/>
    <property type="evidence" value="ECO:0007669"/>
    <property type="project" value="InterPro"/>
</dbReference>
<dbReference type="Proteomes" id="UP000031563">
    <property type="component" value="Unassembled WGS sequence"/>
</dbReference>
<reference evidence="8" key="1">
    <citation type="submission" date="2015-02" db="EMBL/GenBank/DDBJ databases">
        <title>Genome Assembly of Bacillaceae bacterium MTCC 8252.</title>
        <authorList>
            <person name="Verma A."/>
            <person name="Khatri I."/>
            <person name="Mual P."/>
            <person name="Subramanian S."/>
            <person name="Krishnamurthi S."/>
        </authorList>
    </citation>
    <scope>NUCLEOTIDE SEQUENCE [LARGE SCALE GENOMIC DNA]</scope>
    <source>
        <strain evidence="8">MTCC 8252</strain>
    </source>
</reference>
<dbReference type="SUPFAM" id="SSF101498">
    <property type="entry name" value="Anti-sigma factor FlgM"/>
    <property type="match status" value="1"/>
</dbReference>
<gene>
    <name evidence="8" type="ORF">QY95_00841</name>
</gene>
<keyword evidence="5" id="KW-0805">Transcription regulation</keyword>
<evidence type="ECO:0000259" key="7">
    <source>
        <dbReference type="Pfam" id="PF04316"/>
    </source>
</evidence>
<evidence type="ECO:0000313" key="9">
    <source>
        <dbReference type="Proteomes" id="UP000031563"/>
    </source>
</evidence>
<keyword evidence="8" id="KW-0969">Cilium</keyword>
<dbReference type="RefSeq" id="WP_040047550.1">
    <property type="nucleotide sequence ID" value="NZ_JWIR02000024.1"/>
</dbReference>
<keyword evidence="6" id="KW-0804">Transcription</keyword>
<dbReference type="GO" id="GO:0044781">
    <property type="term" value="P:bacterial-type flagellum organization"/>
    <property type="evidence" value="ECO:0007669"/>
    <property type="project" value="UniProtKB-KW"/>
</dbReference>
<dbReference type="InterPro" id="IPR031316">
    <property type="entry name" value="FlgM_C"/>
</dbReference>
<accession>A0A0F5I683</accession>
<evidence type="ECO:0000256" key="4">
    <source>
        <dbReference type="ARBA" id="ARBA00022795"/>
    </source>
</evidence>
<protein>
    <recommendedName>
        <fullName evidence="2">Negative regulator of flagellin synthesis</fullName>
    </recommendedName>
</protein>
<keyword evidence="8" id="KW-0966">Cell projection</keyword>
<proteinExistence type="inferred from homology"/>
<evidence type="ECO:0000313" key="8">
    <source>
        <dbReference type="EMBL" id="KKB41134.1"/>
    </source>
</evidence>
<feature type="domain" description="Anti-sigma-28 factor FlgM C-terminal" evidence="7">
    <location>
        <begin position="33"/>
        <end position="82"/>
    </location>
</feature>
<dbReference type="EMBL" id="JWIR02000024">
    <property type="protein sequence ID" value="KKB41134.1"/>
    <property type="molecule type" value="Genomic_DNA"/>
</dbReference>
<evidence type="ECO:0000256" key="6">
    <source>
        <dbReference type="ARBA" id="ARBA00023163"/>
    </source>
</evidence>
<dbReference type="NCBIfam" id="TIGR03824">
    <property type="entry name" value="FlgM_jcvi"/>
    <property type="match status" value="1"/>
</dbReference>
<dbReference type="InterPro" id="IPR007412">
    <property type="entry name" value="FlgM"/>
</dbReference>
<dbReference type="Pfam" id="PF04316">
    <property type="entry name" value="FlgM"/>
    <property type="match status" value="1"/>
</dbReference>